<dbReference type="AlphaFoldDB" id="A0A1V2GV10"/>
<dbReference type="NCBIfam" id="TIGR00254">
    <property type="entry name" value="GGDEF"/>
    <property type="match status" value="1"/>
</dbReference>
<dbReference type="PANTHER" id="PTHR44757">
    <property type="entry name" value="DIGUANYLATE CYCLASE DGCP"/>
    <property type="match status" value="1"/>
</dbReference>
<dbReference type="PROSITE" id="PS50887">
    <property type="entry name" value="GGDEF"/>
    <property type="match status" value="1"/>
</dbReference>
<dbReference type="InterPro" id="IPR000160">
    <property type="entry name" value="GGDEF_dom"/>
</dbReference>
<feature type="domain" description="GGDEF" evidence="2">
    <location>
        <begin position="315"/>
        <end position="455"/>
    </location>
</feature>
<dbReference type="SMART" id="SM00267">
    <property type="entry name" value="GGDEF"/>
    <property type="match status" value="1"/>
</dbReference>
<dbReference type="CDD" id="cd01948">
    <property type="entry name" value="EAL"/>
    <property type="match status" value="1"/>
</dbReference>
<dbReference type="SUPFAM" id="SSF141868">
    <property type="entry name" value="EAL domain-like"/>
    <property type="match status" value="1"/>
</dbReference>
<dbReference type="InterPro" id="IPR001633">
    <property type="entry name" value="EAL_dom"/>
</dbReference>
<feature type="domain" description="EAL" evidence="1">
    <location>
        <begin position="464"/>
        <end position="710"/>
    </location>
</feature>
<dbReference type="Proteomes" id="UP000188879">
    <property type="component" value="Unassembled WGS sequence"/>
</dbReference>
<dbReference type="Gene3D" id="3.30.70.270">
    <property type="match status" value="1"/>
</dbReference>
<dbReference type="InterPro" id="IPR029787">
    <property type="entry name" value="Nucleotide_cyclase"/>
</dbReference>
<evidence type="ECO:0000259" key="2">
    <source>
        <dbReference type="PROSITE" id="PS50887"/>
    </source>
</evidence>
<dbReference type="SUPFAM" id="SSF55073">
    <property type="entry name" value="Nucleotide cyclase"/>
    <property type="match status" value="1"/>
</dbReference>
<accession>A0A1V2GV10</accession>
<evidence type="ECO:0000259" key="1">
    <source>
        <dbReference type="PROSITE" id="PS50883"/>
    </source>
</evidence>
<name>A0A1V2GV10_9PROT</name>
<evidence type="ECO:0000313" key="3">
    <source>
        <dbReference type="EMBL" id="ONG46041.1"/>
    </source>
</evidence>
<dbReference type="InterPro" id="IPR035919">
    <property type="entry name" value="EAL_sf"/>
</dbReference>
<reference evidence="3 4" key="1">
    <citation type="submission" date="2016-10" db="EMBL/GenBank/DDBJ databases">
        <title>Draft Genome sequence of Roseomonas sp. strain M3.</title>
        <authorList>
            <person name="Subhash Y."/>
            <person name="Lee S."/>
        </authorList>
    </citation>
    <scope>NUCLEOTIDE SEQUENCE [LARGE SCALE GENOMIC DNA]</scope>
    <source>
        <strain evidence="3 4">M3</strain>
    </source>
</reference>
<evidence type="ECO:0000313" key="4">
    <source>
        <dbReference type="Proteomes" id="UP000188879"/>
    </source>
</evidence>
<comment type="caution">
    <text evidence="3">The sequence shown here is derived from an EMBL/GenBank/DDBJ whole genome shotgun (WGS) entry which is preliminary data.</text>
</comment>
<protein>
    <recommendedName>
        <fullName evidence="5">GGDEF domain-containing protein</fullName>
    </recommendedName>
</protein>
<evidence type="ECO:0008006" key="5">
    <source>
        <dbReference type="Google" id="ProtNLM"/>
    </source>
</evidence>
<sequence>MADAGPGQAIGQGAIGQEAIGQEAIGQGAVGQEAIDQQPETARHACAAFEAATLPLDRLTTPLWVYDIDQGRVVWANAAGLLLWQAPSREALAARELGRELSAAVARKLRQYQEDFIACDASFVEVWTLYPNGKPRPVTAAYRGLRLADGRMGMLCEALGDVEARADTLRSAEALVHTSVMIALYDHAGELLYRNPAARAALPEGSHSFAARFLDGATREAMQAALEQAGEARMVAQLRTAGGPRWHDMTLRRCRDSATGRPALLVSEVDISELKEAERKADYLASHDTLTGLPNRASLHPIFDRLRGQASQDGGGIALLFIDLDGFKHVNDVFGHPVGDRLLVVVAQRLRACLRAGDGVIRLGGDEFLLLIRLQPDTGLAGGPQAGIDALAGRLREALSQPIQLAEHRLQVTPSIGISLYPDHAAEVDLLAQQADLALYEAKAAGRNVWRYFLPEMDQRARDRLALEEQLRAALQQDEFFLLFQPRLSVREGRVLGAQAVLRWRHPQRGPIDPEDFLRVCAEPGLVDPLGQWMLLSAARQQARWAAQGFGAVLAVKLYPRLFRAADGLALLQRILDESGCDARRLELEVTEAMLAAEPAELVRARLVELRAMGFRLAVEGFGSGPASPVALRSFPLDRLKLTPAGLPAEAAALVASLGRLLDVPMLAEGVESLRQLEWLRAEGIDDYQGELCSPPLPPEEMAALLRADREWVLPVAEQSLGRLGE</sequence>
<dbReference type="SMART" id="SM00052">
    <property type="entry name" value="EAL"/>
    <property type="match status" value="1"/>
</dbReference>
<dbReference type="Pfam" id="PF00563">
    <property type="entry name" value="EAL"/>
    <property type="match status" value="1"/>
</dbReference>
<dbReference type="SUPFAM" id="SSF55785">
    <property type="entry name" value="PYP-like sensor domain (PAS domain)"/>
    <property type="match status" value="2"/>
</dbReference>
<keyword evidence="4" id="KW-1185">Reference proteome</keyword>
<proteinExistence type="predicted"/>
<dbReference type="Gene3D" id="3.20.20.450">
    <property type="entry name" value="EAL domain"/>
    <property type="match status" value="1"/>
</dbReference>
<dbReference type="CDD" id="cd01949">
    <property type="entry name" value="GGDEF"/>
    <property type="match status" value="1"/>
</dbReference>
<dbReference type="Pfam" id="PF00990">
    <property type="entry name" value="GGDEF"/>
    <property type="match status" value="1"/>
</dbReference>
<dbReference type="InterPro" id="IPR052155">
    <property type="entry name" value="Biofilm_reg_signaling"/>
</dbReference>
<dbReference type="RefSeq" id="WP_076960132.1">
    <property type="nucleotide sequence ID" value="NZ_MLCO01000330.1"/>
</dbReference>
<dbReference type="InterPro" id="IPR035965">
    <property type="entry name" value="PAS-like_dom_sf"/>
</dbReference>
<dbReference type="PROSITE" id="PS50883">
    <property type="entry name" value="EAL"/>
    <property type="match status" value="1"/>
</dbReference>
<dbReference type="EMBL" id="MLCO01000330">
    <property type="protein sequence ID" value="ONG46041.1"/>
    <property type="molecule type" value="Genomic_DNA"/>
</dbReference>
<dbReference type="PANTHER" id="PTHR44757:SF2">
    <property type="entry name" value="BIOFILM ARCHITECTURE MAINTENANCE PROTEIN MBAA"/>
    <property type="match status" value="1"/>
</dbReference>
<gene>
    <name evidence="3" type="ORF">BKE38_25765</name>
</gene>
<dbReference type="InterPro" id="IPR043128">
    <property type="entry name" value="Rev_trsase/Diguanyl_cyclase"/>
</dbReference>
<organism evidence="3 4">
    <name type="scientific">Teichococcus deserti</name>
    <dbReference type="NCBI Taxonomy" id="1817963"/>
    <lineage>
        <taxon>Bacteria</taxon>
        <taxon>Pseudomonadati</taxon>
        <taxon>Pseudomonadota</taxon>
        <taxon>Alphaproteobacteria</taxon>
        <taxon>Acetobacterales</taxon>
        <taxon>Roseomonadaceae</taxon>
        <taxon>Roseomonas</taxon>
    </lineage>
</organism>